<accession>L7CJK2</accession>
<keyword evidence="1" id="KW-0812">Transmembrane</keyword>
<dbReference type="InterPro" id="IPR010865">
    <property type="entry name" value="DUF1499"/>
</dbReference>
<gene>
    <name evidence="2" type="ORF">RBSWK_01612</name>
</gene>
<keyword evidence="1" id="KW-1133">Transmembrane helix</keyword>
<proteinExistence type="predicted"/>
<dbReference type="Pfam" id="PF07386">
    <property type="entry name" value="DUF1499"/>
    <property type="match status" value="1"/>
</dbReference>
<keyword evidence="1" id="KW-0472">Membrane</keyword>
<name>L7CJK2_RHOBT</name>
<organism evidence="2 3">
    <name type="scientific">Rhodopirellula baltica SWK14</name>
    <dbReference type="NCBI Taxonomy" id="993516"/>
    <lineage>
        <taxon>Bacteria</taxon>
        <taxon>Pseudomonadati</taxon>
        <taxon>Planctomycetota</taxon>
        <taxon>Planctomycetia</taxon>
        <taxon>Pirellulales</taxon>
        <taxon>Pirellulaceae</taxon>
        <taxon>Rhodopirellula</taxon>
    </lineage>
</organism>
<dbReference type="PATRIC" id="fig|993516.3.peg.1713"/>
<feature type="transmembrane region" description="Helical" evidence="1">
    <location>
        <begin position="21"/>
        <end position="41"/>
    </location>
</feature>
<dbReference type="Proteomes" id="UP000010959">
    <property type="component" value="Unassembled WGS sequence"/>
</dbReference>
<evidence type="ECO:0000313" key="3">
    <source>
        <dbReference type="Proteomes" id="UP000010959"/>
    </source>
</evidence>
<sequence>MVDVTIQSKQRDDRSRKQTRRAMTGAAIAGVVTLAIVARVATLVDDWGRDWTTNHAKWDDSATDPQMRPMRLHQRIADVRADLERWVETESIWQIESMTADPMDTLATDQTQSIHLTRRTKWLRFVDDVHVRLTEEVSSSGDVFTRVDAESQSRVGKGDLGQNPRNLKHLRDAFSAA</sequence>
<evidence type="ECO:0008006" key="4">
    <source>
        <dbReference type="Google" id="ProtNLM"/>
    </source>
</evidence>
<evidence type="ECO:0000313" key="2">
    <source>
        <dbReference type="EMBL" id="ELP34429.1"/>
    </source>
</evidence>
<dbReference type="AlphaFoldDB" id="L7CJK2"/>
<reference evidence="2 3" key="1">
    <citation type="journal article" date="2013" name="Mar. Genomics">
        <title>Expression of sulfatases in Rhodopirellula baltica and the diversity of sulfatases in the genus Rhodopirellula.</title>
        <authorList>
            <person name="Wegner C.E."/>
            <person name="Richter-Heitmann T."/>
            <person name="Klindworth A."/>
            <person name="Klockow C."/>
            <person name="Richter M."/>
            <person name="Achstetter T."/>
            <person name="Glockner F.O."/>
            <person name="Harder J."/>
        </authorList>
    </citation>
    <scope>NUCLEOTIDE SEQUENCE [LARGE SCALE GENOMIC DNA]</scope>
    <source>
        <strain evidence="2 3">SWK14</strain>
    </source>
</reference>
<protein>
    <recommendedName>
        <fullName evidence="4">DUF1499 domain-containing protein</fullName>
    </recommendedName>
</protein>
<evidence type="ECO:0000256" key="1">
    <source>
        <dbReference type="SAM" id="Phobius"/>
    </source>
</evidence>
<dbReference type="EMBL" id="AMWG01000034">
    <property type="protein sequence ID" value="ELP34429.1"/>
    <property type="molecule type" value="Genomic_DNA"/>
</dbReference>
<comment type="caution">
    <text evidence="2">The sequence shown here is derived from an EMBL/GenBank/DDBJ whole genome shotgun (WGS) entry which is preliminary data.</text>
</comment>